<sequence length="406" mass="44527">MAASTAEVVPVFTDTNLGTRIAMAVPPDITARDFKREAEGVHFNCFPEAGKITIHGLMVKQKSCLYHLSESMPIKYAFQGKKGTWFLHMLAGPLNYLSRSGLSMGVARKVGEHSCNVSKDSVYLEPPNLLLSTCNTDTKGECKKMNLGKSKYLKPLTQELPSTVSIPKKKKIKSWKNLHLRECTASEVKKGCSVINGVTSKERFGFCASAKEVEPREGLISSPIAEAPSEVSSEVISVTGIIKRYFPASTEVSSFGSPSNFGVNATERAFQSQVEEQSQTKPDDKYSSMQVEALPAVTVKTPPRMLLLPLQTAPTPDSLKDKLQRSRVGKRLILASCNLANSGSKKKPAVSLCRFRESRPGQLCSIRVCSYRGGVRVQEPLGRGFATTKGRFIHSLESMNMEQQDL</sequence>
<name>A0A8T1NZH5_CARIL</name>
<keyword evidence="2" id="KW-1185">Reference proteome</keyword>
<protein>
    <submittedName>
        <fullName evidence="1">Uncharacterized protein</fullName>
    </submittedName>
</protein>
<dbReference type="Proteomes" id="UP000811609">
    <property type="component" value="Chromosome 12"/>
</dbReference>
<accession>A0A8T1NZH5</accession>
<evidence type="ECO:0000313" key="1">
    <source>
        <dbReference type="EMBL" id="KAG6634754.1"/>
    </source>
</evidence>
<dbReference type="EMBL" id="CM031820">
    <property type="protein sequence ID" value="KAG6634754.1"/>
    <property type="molecule type" value="Genomic_DNA"/>
</dbReference>
<gene>
    <name evidence="1" type="ORF">CIPAW_12G138700</name>
</gene>
<comment type="caution">
    <text evidence="1">The sequence shown here is derived from an EMBL/GenBank/DDBJ whole genome shotgun (WGS) entry which is preliminary data.</text>
</comment>
<proteinExistence type="predicted"/>
<dbReference type="AlphaFoldDB" id="A0A8T1NZH5"/>
<evidence type="ECO:0000313" key="2">
    <source>
        <dbReference type="Proteomes" id="UP000811609"/>
    </source>
</evidence>
<organism evidence="1 2">
    <name type="scientific">Carya illinoinensis</name>
    <name type="common">Pecan</name>
    <dbReference type="NCBI Taxonomy" id="32201"/>
    <lineage>
        <taxon>Eukaryota</taxon>
        <taxon>Viridiplantae</taxon>
        <taxon>Streptophyta</taxon>
        <taxon>Embryophyta</taxon>
        <taxon>Tracheophyta</taxon>
        <taxon>Spermatophyta</taxon>
        <taxon>Magnoliopsida</taxon>
        <taxon>eudicotyledons</taxon>
        <taxon>Gunneridae</taxon>
        <taxon>Pentapetalae</taxon>
        <taxon>rosids</taxon>
        <taxon>fabids</taxon>
        <taxon>Fagales</taxon>
        <taxon>Juglandaceae</taxon>
        <taxon>Carya</taxon>
    </lineage>
</organism>
<reference evidence="1" key="1">
    <citation type="submission" date="2020-12" db="EMBL/GenBank/DDBJ databases">
        <title>WGS assembly of Carya illinoinensis cv. Pawnee.</title>
        <authorList>
            <person name="Platts A."/>
            <person name="Shu S."/>
            <person name="Wright S."/>
            <person name="Barry K."/>
            <person name="Edger P."/>
            <person name="Pires J.C."/>
            <person name="Schmutz J."/>
        </authorList>
    </citation>
    <scope>NUCLEOTIDE SEQUENCE</scope>
    <source>
        <tissue evidence="1">Leaf</tissue>
    </source>
</reference>